<keyword evidence="2" id="KW-1185">Reference proteome</keyword>
<evidence type="ECO:0000313" key="1">
    <source>
        <dbReference type="EMBL" id="KAL3578533.1"/>
    </source>
</evidence>
<dbReference type="EMBL" id="RCHU02000010">
    <property type="protein sequence ID" value="KAL3578533.1"/>
    <property type="molecule type" value="Genomic_DNA"/>
</dbReference>
<organism evidence="1 2">
    <name type="scientific">Populus alba</name>
    <name type="common">White poplar</name>
    <dbReference type="NCBI Taxonomy" id="43335"/>
    <lineage>
        <taxon>Eukaryota</taxon>
        <taxon>Viridiplantae</taxon>
        <taxon>Streptophyta</taxon>
        <taxon>Embryophyta</taxon>
        <taxon>Tracheophyta</taxon>
        <taxon>Spermatophyta</taxon>
        <taxon>Magnoliopsida</taxon>
        <taxon>eudicotyledons</taxon>
        <taxon>Gunneridae</taxon>
        <taxon>Pentapetalae</taxon>
        <taxon>rosids</taxon>
        <taxon>fabids</taxon>
        <taxon>Malpighiales</taxon>
        <taxon>Salicaceae</taxon>
        <taxon>Saliceae</taxon>
        <taxon>Populus</taxon>
    </lineage>
</organism>
<gene>
    <name evidence="1" type="ORF">D5086_020037</name>
</gene>
<accession>A0ACC4BIX3</accession>
<protein>
    <submittedName>
        <fullName evidence="1">Uncharacterized protein</fullName>
    </submittedName>
</protein>
<dbReference type="Proteomes" id="UP000309997">
    <property type="component" value="Unassembled WGS sequence"/>
</dbReference>
<name>A0ACC4BIX3_POPAL</name>
<comment type="caution">
    <text evidence="1">The sequence shown here is derived from an EMBL/GenBank/DDBJ whole genome shotgun (WGS) entry which is preliminary data.</text>
</comment>
<reference evidence="1 2" key="1">
    <citation type="journal article" date="2024" name="Plant Biotechnol. J.">
        <title>Genome and CRISPR/Cas9 system of a widespread forest tree (Populus alba) in the world.</title>
        <authorList>
            <person name="Liu Y.J."/>
            <person name="Jiang P.F."/>
            <person name="Han X.M."/>
            <person name="Li X.Y."/>
            <person name="Wang H.M."/>
            <person name="Wang Y.J."/>
            <person name="Wang X.X."/>
            <person name="Zeng Q.Y."/>
        </authorList>
    </citation>
    <scope>NUCLEOTIDE SEQUENCE [LARGE SCALE GENOMIC DNA]</scope>
    <source>
        <strain evidence="2">cv. PAL-ZL1</strain>
    </source>
</reference>
<evidence type="ECO:0000313" key="2">
    <source>
        <dbReference type="Proteomes" id="UP000309997"/>
    </source>
</evidence>
<sequence>MVTDGREALHGSRNPGFTSKAQHDLLCNSIHGKKSKNRIGAQQESPPKVLIQIASTKLLDRLEPKTRIFNGVLLGRYWNSQLNDLDFVMKNSVRDH</sequence>
<proteinExistence type="predicted"/>